<protein>
    <recommendedName>
        <fullName evidence="1">F-box domain-containing protein</fullName>
    </recommendedName>
</protein>
<organism evidence="2 3">
    <name type="scientific">Lophiostoma macrostomum CBS 122681</name>
    <dbReference type="NCBI Taxonomy" id="1314788"/>
    <lineage>
        <taxon>Eukaryota</taxon>
        <taxon>Fungi</taxon>
        <taxon>Dikarya</taxon>
        <taxon>Ascomycota</taxon>
        <taxon>Pezizomycotina</taxon>
        <taxon>Dothideomycetes</taxon>
        <taxon>Pleosporomycetidae</taxon>
        <taxon>Pleosporales</taxon>
        <taxon>Lophiostomataceae</taxon>
        <taxon>Lophiostoma</taxon>
    </lineage>
</organism>
<dbReference type="EMBL" id="MU004484">
    <property type="protein sequence ID" value="KAF2649628.1"/>
    <property type="molecule type" value="Genomic_DNA"/>
</dbReference>
<evidence type="ECO:0000259" key="1">
    <source>
        <dbReference type="PROSITE" id="PS50181"/>
    </source>
</evidence>
<name>A0A6A6ST69_9PLEO</name>
<dbReference type="OrthoDB" id="3750626at2759"/>
<dbReference type="AlphaFoldDB" id="A0A6A6ST69"/>
<dbReference type="PROSITE" id="PS50181">
    <property type="entry name" value="FBOX"/>
    <property type="match status" value="1"/>
</dbReference>
<keyword evidence="3" id="KW-1185">Reference proteome</keyword>
<evidence type="ECO:0000313" key="2">
    <source>
        <dbReference type="EMBL" id="KAF2649628.1"/>
    </source>
</evidence>
<proteinExistence type="predicted"/>
<dbReference type="Proteomes" id="UP000799324">
    <property type="component" value="Unassembled WGS sequence"/>
</dbReference>
<feature type="domain" description="F-box" evidence="1">
    <location>
        <begin position="6"/>
        <end position="54"/>
    </location>
</feature>
<dbReference type="InterPro" id="IPR001810">
    <property type="entry name" value="F-box_dom"/>
</dbReference>
<sequence>MAHSGTARLDNIPNELLDQIGGYLDQCSLHSLTLVCRHTKQSAYEQLYQSYTNLSVEKPIILFLRTIAYNPDLAAKVKSVTVRNWDAEGVAIDARGYLSEDAVLSMSPTEYNKQLQETMKNLNLGPQDEKLFHHLLQLAQATRLIPTRDWSGAFQLPQHPLLPESSNQYVQFVRSLWNNIEDAYMIFLLSLLPNLEHLEIRGWQTTCARPKLL</sequence>
<accession>A0A6A6ST69</accession>
<dbReference type="Pfam" id="PF12937">
    <property type="entry name" value="F-box-like"/>
    <property type="match status" value="1"/>
</dbReference>
<evidence type="ECO:0000313" key="3">
    <source>
        <dbReference type="Proteomes" id="UP000799324"/>
    </source>
</evidence>
<gene>
    <name evidence="2" type="ORF">K491DRAFT_783188</name>
</gene>
<reference evidence="2" key="1">
    <citation type="journal article" date="2020" name="Stud. Mycol.">
        <title>101 Dothideomycetes genomes: a test case for predicting lifestyles and emergence of pathogens.</title>
        <authorList>
            <person name="Haridas S."/>
            <person name="Albert R."/>
            <person name="Binder M."/>
            <person name="Bloem J."/>
            <person name="Labutti K."/>
            <person name="Salamov A."/>
            <person name="Andreopoulos B."/>
            <person name="Baker S."/>
            <person name="Barry K."/>
            <person name="Bills G."/>
            <person name="Bluhm B."/>
            <person name="Cannon C."/>
            <person name="Castanera R."/>
            <person name="Culley D."/>
            <person name="Daum C."/>
            <person name="Ezra D."/>
            <person name="Gonzalez J."/>
            <person name="Henrissat B."/>
            <person name="Kuo A."/>
            <person name="Liang C."/>
            <person name="Lipzen A."/>
            <person name="Lutzoni F."/>
            <person name="Magnuson J."/>
            <person name="Mondo S."/>
            <person name="Nolan M."/>
            <person name="Ohm R."/>
            <person name="Pangilinan J."/>
            <person name="Park H.-J."/>
            <person name="Ramirez L."/>
            <person name="Alfaro M."/>
            <person name="Sun H."/>
            <person name="Tritt A."/>
            <person name="Yoshinaga Y."/>
            <person name="Zwiers L.-H."/>
            <person name="Turgeon B."/>
            <person name="Goodwin S."/>
            <person name="Spatafora J."/>
            <person name="Crous P."/>
            <person name="Grigoriev I."/>
        </authorList>
    </citation>
    <scope>NUCLEOTIDE SEQUENCE</scope>
    <source>
        <strain evidence="2">CBS 122681</strain>
    </source>
</reference>